<name>X1M6P0_9ZZZZ</name>
<evidence type="ECO:0000313" key="1">
    <source>
        <dbReference type="EMBL" id="GAI13766.1"/>
    </source>
</evidence>
<proteinExistence type="predicted"/>
<organism evidence="1">
    <name type="scientific">marine sediment metagenome</name>
    <dbReference type="NCBI Taxonomy" id="412755"/>
    <lineage>
        <taxon>unclassified sequences</taxon>
        <taxon>metagenomes</taxon>
        <taxon>ecological metagenomes</taxon>
    </lineage>
</organism>
<gene>
    <name evidence="1" type="ORF">S06H3_13319</name>
</gene>
<dbReference type="EMBL" id="BARV01006500">
    <property type="protein sequence ID" value="GAI13766.1"/>
    <property type="molecule type" value="Genomic_DNA"/>
</dbReference>
<reference evidence="1" key="1">
    <citation type="journal article" date="2014" name="Front. Microbiol.">
        <title>High frequency of phylogenetically diverse reductive dehalogenase-homologous genes in deep subseafloor sedimentary metagenomes.</title>
        <authorList>
            <person name="Kawai M."/>
            <person name="Futagami T."/>
            <person name="Toyoda A."/>
            <person name="Takaki Y."/>
            <person name="Nishi S."/>
            <person name="Hori S."/>
            <person name="Arai W."/>
            <person name="Tsubouchi T."/>
            <person name="Morono Y."/>
            <person name="Uchiyama I."/>
            <person name="Ito T."/>
            <person name="Fujiyama A."/>
            <person name="Inagaki F."/>
            <person name="Takami H."/>
        </authorList>
    </citation>
    <scope>NUCLEOTIDE SEQUENCE</scope>
    <source>
        <strain evidence="1">Expedition CK06-06</strain>
    </source>
</reference>
<protein>
    <submittedName>
        <fullName evidence="1">Uncharacterized protein</fullName>
    </submittedName>
</protein>
<comment type="caution">
    <text evidence="1">The sequence shown here is derived from an EMBL/GenBank/DDBJ whole genome shotgun (WGS) entry which is preliminary data.</text>
</comment>
<dbReference type="AlphaFoldDB" id="X1M6P0"/>
<sequence length="51" mass="5893">MVQKNLKFNPKKLEEIFGTSLVLQEFLAVIANKKPVLVVTFFDRSQKELVN</sequence>
<accession>X1M6P0</accession>